<feature type="compositionally biased region" description="Basic and acidic residues" evidence="2">
    <location>
        <begin position="1106"/>
        <end position="1121"/>
    </location>
</feature>
<feature type="domain" description="DUF4746" evidence="3">
    <location>
        <begin position="804"/>
        <end position="1110"/>
    </location>
</feature>
<proteinExistence type="predicted"/>
<dbReference type="OrthoDB" id="10263751at2759"/>
<dbReference type="AlphaFoldDB" id="A0A0L0CRZ1"/>
<feature type="compositionally biased region" description="Acidic residues" evidence="2">
    <location>
        <begin position="881"/>
        <end position="915"/>
    </location>
</feature>
<keyword evidence="5" id="KW-1185">Reference proteome</keyword>
<dbReference type="SUPFAM" id="SSF52833">
    <property type="entry name" value="Thioredoxin-like"/>
    <property type="match status" value="2"/>
</dbReference>
<dbReference type="InterPro" id="IPR051766">
    <property type="entry name" value="TXND_domain-containing"/>
</dbReference>
<dbReference type="Gene3D" id="3.40.30.10">
    <property type="entry name" value="Glutaredoxin"/>
    <property type="match status" value="2"/>
</dbReference>
<organism evidence="4 5">
    <name type="scientific">Lucilia cuprina</name>
    <name type="common">Green bottle fly</name>
    <name type="synonym">Australian sheep blowfly</name>
    <dbReference type="NCBI Taxonomy" id="7375"/>
    <lineage>
        <taxon>Eukaryota</taxon>
        <taxon>Metazoa</taxon>
        <taxon>Ecdysozoa</taxon>
        <taxon>Arthropoda</taxon>
        <taxon>Hexapoda</taxon>
        <taxon>Insecta</taxon>
        <taxon>Pterygota</taxon>
        <taxon>Neoptera</taxon>
        <taxon>Endopterygota</taxon>
        <taxon>Diptera</taxon>
        <taxon>Brachycera</taxon>
        <taxon>Muscomorpha</taxon>
        <taxon>Oestroidea</taxon>
        <taxon>Calliphoridae</taxon>
        <taxon>Luciliinae</taxon>
        <taxon>Lucilia</taxon>
    </lineage>
</organism>
<dbReference type="PROSITE" id="PS00194">
    <property type="entry name" value="THIOREDOXIN_1"/>
    <property type="match status" value="2"/>
</dbReference>
<evidence type="ECO:0000256" key="2">
    <source>
        <dbReference type="SAM" id="MobiDB-lite"/>
    </source>
</evidence>
<feature type="domain" description="DUF4746" evidence="3">
    <location>
        <begin position="232"/>
        <end position="532"/>
    </location>
</feature>
<dbReference type="PANTHER" id="PTHR46135">
    <property type="entry name" value="NME/NM23 FAMILY MEMBER 8"/>
    <property type="match status" value="1"/>
</dbReference>
<evidence type="ECO:0000313" key="5">
    <source>
        <dbReference type="Proteomes" id="UP000037069"/>
    </source>
</evidence>
<feature type="region of interest" description="Disordered" evidence="2">
    <location>
        <begin position="881"/>
        <end position="925"/>
    </location>
</feature>
<reference evidence="4 5" key="1">
    <citation type="journal article" date="2015" name="Nat. Commun.">
        <title>Lucilia cuprina genome unlocks parasitic fly biology to underpin future interventions.</title>
        <authorList>
            <person name="Anstead C.A."/>
            <person name="Korhonen P.K."/>
            <person name="Young N.D."/>
            <person name="Hall R.S."/>
            <person name="Jex A.R."/>
            <person name="Murali S.C."/>
            <person name="Hughes D.S."/>
            <person name="Lee S.F."/>
            <person name="Perry T."/>
            <person name="Stroehlein A.J."/>
            <person name="Ansell B.R."/>
            <person name="Breugelmans B."/>
            <person name="Hofmann A."/>
            <person name="Qu J."/>
            <person name="Dugan S."/>
            <person name="Lee S.L."/>
            <person name="Chao H."/>
            <person name="Dinh H."/>
            <person name="Han Y."/>
            <person name="Doddapaneni H.V."/>
            <person name="Worley K.C."/>
            <person name="Muzny D.M."/>
            <person name="Ioannidis P."/>
            <person name="Waterhouse R.M."/>
            <person name="Zdobnov E.M."/>
            <person name="James P.J."/>
            <person name="Bagnall N.H."/>
            <person name="Kotze A.C."/>
            <person name="Gibbs R.A."/>
            <person name="Richards S."/>
            <person name="Batterham P."/>
            <person name="Gasser R.B."/>
        </authorList>
    </citation>
    <scope>NUCLEOTIDE SEQUENCE [LARGE SCALE GENOMIC DNA]</scope>
    <source>
        <strain evidence="4 5">LS</strain>
        <tissue evidence="4">Full body</tissue>
    </source>
</reference>
<sequence>MAKKTTAPKLQEDIQTDEELNAFLDRPGLCVLDIYSEWCGPCLGMVGSLRKLKLDLGGDNLSFAICKADTIEVFKRFRRKSEPTWLFVTNHKAVNIFFGTDVPKLFSLIYSELRLVSLKTRNFYELNEYQPIELQRLKIKEEAINKALALEFEKKETKRLNYLYGVTNTIMENLIDMGVTIFGPQVNRDLLKIILQRGEQLKIQCKERKTVVLTREHFQTIHFDCPNPIRDEVLEQLEGKELFICYWKVMGDGEDVARILKQFAEDLQMSHTEPTADETEESVLLPAILQPLEVKIEEEIEDSQMSLAQSQDKLLTPPRSFKSQDLLGSLREYEEDSNEEEIYYPALDLDFPTDFRDFDEQLSDKDEVDLFPVVVKKKTKTKKISIPPIWTPNNQRSHAALIYTYFRNQTVTFLPPDPKPEPPYVIMAFDVYKKRDLILHAERYRNEVPMYGFFTSDDADEAKFITNSLEKYKVQTTNDKIVLKVKKATSHTMLQLVTYGPSYVSPNLVVAQDEVLKFFPPTYKTAEQQLQEERANLAKETIEKQAKSIKKQKTPKTKETIEMKRHSDKLLETQDPNTLVERALSLNGLEVANETIVPEEILDVYSDWCGPCLGMVGSLKKIKLEVGGDNLQLAICKADHITALKRFRRKSEPTWLFVTEGKAINLMFGTDVPRLMKLITLELTRLKEGIKSRPVYNIDEYQPEEVARRKVKEDAEALALQIETADREKKRLAYLTYVTDTIMENLSDIGITIFGPQVNRDMFKKINEPADALKIQCKDRKVVQISKADFDIIHFKCPNPLNDDVLNLLNGKELLVCFWKLPAEGEEIPILLKQYEHELTKTVTEPADEFNEEERITPAIIAPMDVKVEYEVEDDDICLEEESAEPVEDIAEPEGEIIEPADEEEAEEDELDIESGNEPSPPEIPILDLDLGLDEPKPEEEKPPEIVTVTEIPKKRTCTKTVTIPPIWVPNNHRTHAALIYVYFHNQTSAFLPPDPVPEPPHVIMAFDAYKKRDLISHAESHKDDVPLYGFFTSEDPDEAKFIANSAAKYKPVSANDKLILKVNKASSNTMLSLVTYGPSYVSPNSVVGHEEAKKFFPETYKTAEQEAAEEAAKELEDPSTKRKSKKSRSSKTTGDIEAPTTPTSGEEESGDSITAAAEGDAEGVETVTADAVDEGAKVENVGAAEAQDTNN</sequence>
<evidence type="ECO:0000259" key="3">
    <source>
        <dbReference type="Pfam" id="PF15928"/>
    </source>
</evidence>
<dbReference type="PANTHER" id="PTHR46135:SF3">
    <property type="entry name" value="NME_NM23 FAMILY MEMBER 8"/>
    <property type="match status" value="1"/>
</dbReference>
<dbReference type="InterPro" id="IPR017937">
    <property type="entry name" value="Thioredoxin_CS"/>
</dbReference>
<evidence type="ECO:0000313" key="4">
    <source>
        <dbReference type="EMBL" id="KNC34991.1"/>
    </source>
</evidence>
<dbReference type="STRING" id="7375.A0A0L0CRZ1"/>
<dbReference type="InterPro" id="IPR031827">
    <property type="entry name" value="DUF4746"/>
</dbReference>
<dbReference type="Pfam" id="PF15928">
    <property type="entry name" value="DUF4746"/>
    <property type="match status" value="2"/>
</dbReference>
<comment type="caution">
    <text evidence="4">The sequence shown here is derived from an EMBL/GenBank/DDBJ whole genome shotgun (WGS) entry which is preliminary data.</text>
</comment>
<keyword evidence="1" id="KW-0175">Coiled coil</keyword>
<dbReference type="InterPro" id="IPR036249">
    <property type="entry name" value="Thioredoxin-like_sf"/>
</dbReference>
<dbReference type="Proteomes" id="UP000037069">
    <property type="component" value="Unassembled WGS sequence"/>
</dbReference>
<name>A0A0L0CRZ1_LUCCU</name>
<dbReference type="EMBL" id="JRES01000005">
    <property type="protein sequence ID" value="KNC34991.1"/>
    <property type="molecule type" value="Genomic_DNA"/>
</dbReference>
<feature type="region of interest" description="Disordered" evidence="2">
    <location>
        <begin position="1106"/>
        <end position="1192"/>
    </location>
</feature>
<evidence type="ECO:0000256" key="1">
    <source>
        <dbReference type="SAM" id="Coils"/>
    </source>
</evidence>
<gene>
    <name evidence="4" type="ORF">FF38_12290</name>
</gene>
<accession>A0A0L0CRZ1</accession>
<protein>
    <recommendedName>
        <fullName evidence="3">DUF4746 domain-containing protein</fullName>
    </recommendedName>
</protein>
<feature type="coiled-coil region" evidence="1">
    <location>
        <begin position="523"/>
        <end position="552"/>
    </location>
</feature>